<feature type="signal peptide" evidence="1">
    <location>
        <begin position="1"/>
        <end position="26"/>
    </location>
</feature>
<dbReference type="OrthoDB" id="9799980at2"/>
<gene>
    <name evidence="2" type="ORF">DET45_104184</name>
</gene>
<sequence>MKPNVWSWLAAIGISVSAGLPGSSLAQQTGPEYQLFLAGDELALCSSMAWQHCDDTNWIDNSSMRTDRYLNLTDKYVKPLLADERWPQHRRETRDDVADAIVIIRNRLNEDIVPERVFLEEFTRRATRYLYDNLSEREWNLVVDHLEMPVPQGKTDTARLDELVLPAKRDILEAFIRQASLVKQAQSKDDKVPTIVIAAVGARDPFTAVEPFLSGFAQAGANVQWLPLDAAVNTAQRTKQCNELEALRETELGTWHRARVHADKHRQQLEFCNSPLAGIKMIDQADGLFIVGNDPSLVRAALLNPLSQPTDIMTSIYLKMKANRLVVGATSDAMNALTARAMVASGTSAEALRSGAIAGEAPPFACNKDDSCPRNMNQDSVSYHPLGGVGLFEFASLDGQFSDLGRHGRLLSVAATTATPLAVGIDARTALAVNVHSGAFTVLGERGVFFAPAPQQVEHSVVSAFHYLTAGASGQFVDHDISNVTFAKRDNVVQEDPTTRFLNKRGAVDSLRLICQQRDQFNLIENEFRLMVIADDATQRQKSGGECQVMNARMGISWQPEKF</sequence>
<keyword evidence="3" id="KW-1185">Reference proteome</keyword>
<dbReference type="AlphaFoldDB" id="A0A317QBZ4"/>
<dbReference type="Gene3D" id="3.40.50.880">
    <property type="match status" value="1"/>
</dbReference>
<reference evidence="2 3" key="1">
    <citation type="submission" date="2018-05" db="EMBL/GenBank/DDBJ databases">
        <title>Freshwater and sediment microbial communities from various areas in North America, analyzing microbe dynamics in response to fracking.</title>
        <authorList>
            <person name="Lamendella R."/>
        </authorList>
    </citation>
    <scope>NUCLEOTIDE SEQUENCE [LARGE SCALE GENOMIC DNA]</scope>
    <source>
        <strain evidence="2 3">125B1</strain>
    </source>
</reference>
<evidence type="ECO:0000313" key="2">
    <source>
        <dbReference type="EMBL" id="PWW14245.1"/>
    </source>
</evidence>
<organism evidence="2 3">
    <name type="scientific">Pseudidiomarina maritima</name>
    <dbReference type="NCBI Taxonomy" id="519453"/>
    <lineage>
        <taxon>Bacteria</taxon>
        <taxon>Pseudomonadati</taxon>
        <taxon>Pseudomonadota</taxon>
        <taxon>Gammaproteobacteria</taxon>
        <taxon>Alteromonadales</taxon>
        <taxon>Idiomarinaceae</taxon>
        <taxon>Pseudidiomarina</taxon>
    </lineage>
</organism>
<dbReference type="InterPro" id="IPR029062">
    <property type="entry name" value="Class_I_gatase-like"/>
</dbReference>
<evidence type="ECO:0000256" key="1">
    <source>
        <dbReference type="SAM" id="SignalP"/>
    </source>
</evidence>
<dbReference type="PANTHER" id="PTHR36175:SF1">
    <property type="entry name" value="CYANOPHYCINASE"/>
    <property type="match status" value="1"/>
</dbReference>
<feature type="chain" id="PRO_5016414547" evidence="1">
    <location>
        <begin position="27"/>
        <end position="563"/>
    </location>
</feature>
<name>A0A317QBZ4_9GAMM</name>
<dbReference type="EMBL" id="QGTT01000004">
    <property type="protein sequence ID" value="PWW14245.1"/>
    <property type="molecule type" value="Genomic_DNA"/>
</dbReference>
<dbReference type="PANTHER" id="PTHR36175">
    <property type="entry name" value="CYANOPHYCINASE"/>
    <property type="match status" value="1"/>
</dbReference>
<comment type="caution">
    <text evidence="2">The sequence shown here is derived from an EMBL/GenBank/DDBJ whole genome shotgun (WGS) entry which is preliminary data.</text>
</comment>
<dbReference type="RefSeq" id="WP_110075615.1">
    <property type="nucleotide sequence ID" value="NZ_QGTT01000004.1"/>
</dbReference>
<protein>
    <submittedName>
        <fullName evidence="2">Cyanophycinase-like exopeptidase</fullName>
    </submittedName>
</protein>
<dbReference type="Proteomes" id="UP000246964">
    <property type="component" value="Unassembled WGS sequence"/>
</dbReference>
<keyword evidence="1" id="KW-0732">Signal</keyword>
<proteinExistence type="predicted"/>
<evidence type="ECO:0000313" key="3">
    <source>
        <dbReference type="Proteomes" id="UP000246964"/>
    </source>
</evidence>
<accession>A0A317QBZ4</accession>